<feature type="region of interest" description="Disordered" evidence="12">
    <location>
        <begin position="1260"/>
        <end position="1286"/>
    </location>
</feature>
<dbReference type="SUPFAM" id="SSF47986">
    <property type="entry name" value="DEATH domain"/>
    <property type="match status" value="1"/>
</dbReference>
<evidence type="ECO:0000256" key="8">
    <source>
        <dbReference type="ARBA" id="ARBA00022843"/>
    </source>
</evidence>
<dbReference type="GeneID" id="108931999"/>
<dbReference type="SUPFAM" id="SSF52047">
    <property type="entry name" value="RNI-like"/>
    <property type="match status" value="1"/>
</dbReference>
<reference evidence="15 16" key="1">
    <citation type="submission" date="2019-04" db="EMBL/GenBank/DDBJ databases">
        <authorList>
            <consortium name="Wellcome Sanger Institute Data Sharing"/>
        </authorList>
    </citation>
    <scope>NUCLEOTIDE SEQUENCE [LARGE SCALE GENOMIC DNA]</scope>
</reference>
<dbReference type="Pfam" id="PF05729">
    <property type="entry name" value="NACHT"/>
    <property type="match status" value="1"/>
</dbReference>
<keyword evidence="16" id="KW-1185">Reference proteome</keyword>
<dbReference type="GO" id="GO:0006954">
    <property type="term" value="P:inflammatory response"/>
    <property type="evidence" value="ECO:0007669"/>
    <property type="project" value="UniProtKB-KW"/>
</dbReference>
<evidence type="ECO:0000313" key="15">
    <source>
        <dbReference type="Ensembl" id="ENSSFOP00015003736.2"/>
    </source>
</evidence>
<dbReference type="PROSITE" id="PS50837">
    <property type="entry name" value="NACHT"/>
    <property type="match status" value="1"/>
</dbReference>
<keyword evidence="4" id="KW-0677">Repeat</keyword>
<dbReference type="InterPro" id="IPR032675">
    <property type="entry name" value="LRR_dom_sf"/>
</dbReference>
<dbReference type="Gene3D" id="3.80.10.10">
    <property type="entry name" value="Ribonuclease Inhibitor"/>
    <property type="match status" value="2"/>
</dbReference>
<dbReference type="InterPro" id="IPR033516">
    <property type="entry name" value="CARD8/ASC/NALP1_CARD"/>
</dbReference>
<evidence type="ECO:0000256" key="2">
    <source>
        <dbReference type="ARBA" id="ARBA00022490"/>
    </source>
</evidence>
<evidence type="ECO:0000313" key="16">
    <source>
        <dbReference type="Proteomes" id="UP000694397"/>
    </source>
</evidence>
<dbReference type="GO" id="GO:0061702">
    <property type="term" value="C:canonical inflammasome complex"/>
    <property type="evidence" value="ECO:0007669"/>
    <property type="project" value="UniProtKB-SubCell"/>
</dbReference>
<sequence length="1286" mass="147585">MEVENRGIHFLETHRAELIQSVSDVMPIADKMMSRKLIHKEAYEKIRAARTSQEKMRDVYDALRPGGDEVKAELYRILREECPLIIQKLSSPSSCSAREVDTARKKYINHIKSDCAVVKEYNSLIGERVWLDDRYMDLLLIQQHRKENERTEELRSKGNTLQQVLSKRDSKDFRNTRIECLFDSVPHGVTSKTVVLQGQAGIGKSFTTLKMMSDWASGKLYSDRFSYVFLLRCQELNLIAHKVSLHDLILYCCQDLEPVIPQILSQPEKVLFIVDGFDELKLSEEALKDFTTDPYEKMSVEQIMNSILRKKVLQNSCLAITTRPISIKILEKILKNPAYTEILGFSENRIKEYIQKFFKDEKKVERAFCYVKEHEGVLTACFVPVMCWIVCTVLREHFQEGTDISHILETETSIFVYFVSIILKHHCQESSLPPQDLLQRLSILAKSGIDKNEVLLKEEEVNSFFSDSAQVPSSFLNKILLKKSIGCKTVYSFMHLTFQEFFDALSYILCDEKDAKENMETLLKKHTFPDAKENMESFLKHKFFFLFTGSVSPFLFGLLNTNTLQFLKEEMTISIPSGVKPLLLDWLQSFISSIQNFCSSEESDFFFRCLYELHDPQFLCDVMQNVESMQLSFKTTVSPVFYCLRGCERLKSLDLYSCKFTEKVLEMLQPVVMKCEVLILDTRNIRDGGARVLSTVLKSHNCKIQNLSLLNSGLTDSSIDELCCGLQKLTCLTRFCLGAKRLSDDKLGTLLSTLSTQKDLSVVKLSVKEITEKTASSLTCFILQCYSLQEVLLEYNDPSESDMEDCMSAITWDLSITLTRPDVPEKEVKFKQEFTTYREADLLCQAFRNEGLIVKTCSLTMRNGKDLIPTVTLQHMVTELKLTWCMGTEKLVSAVTSFLQGCHRLQHLEFDPWCSEDDTDSVLLDDGDVYDQYLMKLLPTLTSARLLSGLSLNWECVTQTRATILREFYLRCPGLKIIHLNTFNRMYGRYLFLAEIHLQGESSPENVLHILFWSPQTSSLNSFCDIMEEAGFSFRNSGLVFLELDCKDIDGLNCELKVHHFIRAFVCEKSKLTDGTVHHLSSFLQKCCNLVTFRLFDCCSLSDEGLQGLLSPLRLMAFLKEVEIPVSCLTAPLALGFVSFLQSCDHLKLQLNCDWLKEEGIRVFHEYPGRPDCEGTVAGANCDWLIEEGSAVHPDSQGSSGWKVSHETGFIRALGSYFKKSDWKVTITGWRCNKETNHCTEEGQRELSCNSYITMKFREDPQIQPEQQQREEFLHEPLLKQKMEHE</sequence>
<name>A0A8C9UYK3_SCLFO</name>
<dbReference type="SUPFAM" id="SSF52540">
    <property type="entry name" value="P-loop containing nucleoside triphosphate hydrolases"/>
    <property type="match status" value="1"/>
</dbReference>
<dbReference type="PANTHER" id="PTHR45690:SF19">
    <property type="entry name" value="NACHT, LRR AND PYD DOMAINS-CONTAINING PROTEIN 3"/>
    <property type="match status" value="1"/>
</dbReference>
<keyword evidence="7" id="KW-0067">ATP-binding</keyword>
<dbReference type="InterPro" id="IPR001315">
    <property type="entry name" value="CARD"/>
</dbReference>
<keyword evidence="9" id="KW-0391">Immunity</keyword>
<evidence type="ECO:0000256" key="6">
    <source>
        <dbReference type="ARBA" id="ARBA00022801"/>
    </source>
</evidence>
<dbReference type="InterPro" id="IPR027417">
    <property type="entry name" value="P-loop_NTPase"/>
</dbReference>
<dbReference type="Ensembl" id="ENSSFOT00015003799.2">
    <property type="protein sequence ID" value="ENSSFOP00015003736.2"/>
    <property type="gene ID" value="ENSSFOG00015002453.2"/>
</dbReference>
<evidence type="ECO:0000256" key="10">
    <source>
        <dbReference type="ARBA" id="ARBA00023198"/>
    </source>
</evidence>
<dbReference type="RefSeq" id="XP_029112320.1">
    <property type="nucleotide sequence ID" value="XM_029256487.1"/>
</dbReference>
<evidence type="ECO:0000256" key="7">
    <source>
        <dbReference type="ARBA" id="ARBA00022840"/>
    </source>
</evidence>
<dbReference type="Pfam" id="PF00619">
    <property type="entry name" value="CARD"/>
    <property type="match status" value="1"/>
</dbReference>
<feature type="compositionally biased region" description="Basic and acidic residues" evidence="12">
    <location>
        <begin position="1268"/>
        <end position="1286"/>
    </location>
</feature>
<evidence type="ECO:0000256" key="11">
    <source>
        <dbReference type="ARBA" id="ARBA00023233"/>
    </source>
</evidence>
<protein>
    <submittedName>
        <fullName evidence="15">NACHT, LRR and PYD domains-containing protein 3-like</fullName>
    </submittedName>
</protein>
<accession>A0A8C9UYK3</accession>
<evidence type="ECO:0000256" key="4">
    <source>
        <dbReference type="ARBA" id="ARBA00022737"/>
    </source>
</evidence>
<dbReference type="Pfam" id="PF17779">
    <property type="entry name" value="WHD_NOD2"/>
    <property type="match status" value="1"/>
</dbReference>
<evidence type="ECO:0000256" key="5">
    <source>
        <dbReference type="ARBA" id="ARBA00022741"/>
    </source>
</evidence>
<keyword evidence="3" id="KW-0399">Innate immunity</keyword>
<reference evidence="15" key="2">
    <citation type="submission" date="2025-08" db="UniProtKB">
        <authorList>
            <consortium name="Ensembl"/>
        </authorList>
    </citation>
    <scope>IDENTIFICATION</scope>
</reference>
<dbReference type="GO" id="GO:0042981">
    <property type="term" value="P:regulation of apoptotic process"/>
    <property type="evidence" value="ECO:0007669"/>
    <property type="project" value="InterPro"/>
</dbReference>
<dbReference type="PANTHER" id="PTHR45690">
    <property type="entry name" value="NACHT, LRR AND PYD DOMAINS-CONTAINING PROTEIN 12"/>
    <property type="match status" value="1"/>
</dbReference>
<comment type="subcellular location">
    <subcellularLocation>
        <location evidence="1">Inflammasome</location>
    </subcellularLocation>
</comment>
<dbReference type="Gene3D" id="3.40.50.300">
    <property type="entry name" value="P-loop containing nucleotide triphosphate hydrolases"/>
    <property type="match status" value="1"/>
</dbReference>
<keyword evidence="6" id="KW-0378">Hydrolase</keyword>
<dbReference type="InterPro" id="IPR050637">
    <property type="entry name" value="NLRP_innate_immun_reg"/>
</dbReference>
<evidence type="ECO:0000256" key="3">
    <source>
        <dbReference type="ARBA" id="ARBA00022588"/>
    </source>
</evidence>
<dbReference type="Gene3D" id="1.10.533.10">
    <property type="entry name" value="Death Domain, Fas"/>
    <property type="match status" value="1"/>
</dbReference>
<keyword evidence="11" id="KW-1271">Inflammasome</keyword>
<evidence type="ECO:0000256" key="12">
    <source>
        <dbReference type="SAM" id="MobiDB-lite"/>
    </source>
</evidence>
<keyword evidence="10" id="KW-0395">Inflammatory response</keyword>
<dbReference type="GO" id="GO:0045087">
    <property type="term" value="P:innate immune response"/>
    <property type="evidence" value="ECO:0007669"/>
    <property type="project" value="UniProtKB-KW"/>
</dbReference>
<evidence type="ECO:0000256" key="9">
    <source>
        <dbReference type="ARBA" id="ARBA00022859"/>
    </source>
</evidence>
<dbReference type="GeneTree" id="ENSGT00940000159520"/>
<dbReference type="GO" id="GO:0005524">
    <property type="term" value="F:ATP binding"/>
    <property type="evidence" value="ECO:0007669"/>
    <property type="project" value="UniProtKB-KW"/>
</dbReference>
<dbReference type="CDD" id="cd08330">
    <property type="entry name" value="CARD_ASC_NALP1"/>
    <property type="match status" value="1"/>
</dbReference>
<feature type="domain" description="NACHT" evidence="14">
    <location>
        <begin position="192"/>
        <end position="396"/>
    </location>
</feature>
<dbReference type="InterPro" id="IPR041267">
    <property type="entry name" value="NLRP_HD2"/>
</dbReference>
<dbReference type="InterPro" id="IPR041075">
    <property type="entry name" value="NOD1/2_WH"/>
</dbReference>
<proteinExistence type="predicted"/>
<organism evidence="15 16">
    <name type="scientific">Scleropages formosus</name>
    <name type="common">Asian bonytongue</name>
    <name type="synonym">Osteoglossum formosum</name>
    <dbReference type="NCBI Taxonomy" id="113540"/>
    <lineage>
        <taxon>Eukaryota</taxon>
        <taxon>Metazoa</taxon>
        <taxon>Chordata</taxon>
        <taxon>Craniata</taxon>
        <taxon>Vertebrata</taxon>
        <taxon>Euteleostomi</taxon>
        <taxon>Actinopterygii</taxon>
        <taxon>Neopterygii</taxon>
        <taxon>Teleostei</taxon>
        <taxon>Osteoglossocephala</taxon>
        <taxon>Osteoglossomorpha</taxon>
        <taxon>Osteoglossiformes</taxon>
        <taxon>Osteoglossidae</taxon>
        <taxon>Scleropages</taxon>
    </lineage>
</organism>
<keyword evidence="5" id="KW-0547">Nucleotide-binding</keyword>
<reference evidence="15" key="3">
    <citation type="submission" date="2025-09" db="UniProtKB">
        <authorList>
            <consortium name="Ensembl"/>
        </authorList>
    </citation>
    <scope>IDENTIFICATION</scope>
</reference>
<evidence type="ECO:0000259" key="14">
    <source>
        <dbReference type="PROSITE" id="PS50837"/>
    </source>
</evidence>
<feature type="domain" description="CARD" evidence="13">
    <location>
        <begin position="3"/>
        <end position="93"/>
    </location>
</feature>
<dbReference type="PROSITE" id="PS50209">
    <property type="entry name" value="CARD"/>
    <property type="match status" value="1"/>
</dbReference>
<dbReference type="Pfam" id="PF17776">
    <property type="entry name" value="NLRC4_HD2"/>
    <property type="match status" value="1"/>
</dbReference>
<dbReference type="InterPro" id="IPR011029">
    <property type="entry name" value="DEATH-like_dom_sf"/>
</dbReference>
<dbReference type="OrthoDB" id="120976at2759"/>
<dbReference type="Proteomes" id="UP000694397">
    <property type="component" value="Chromosome 11"/>
</dbReference>
<dbReference type="InterPro" id="IPR007111">
    <property type="entry name" value="NACHT_NTPase"/>
</dbReference>
<evidence type="ECO:0000259" key="13">
    <source>
        <dbReference type="PROSITE" id="PS50209"/>
    </source>
</evidence>
<keyword evidence="8" id="KW-0832">Ubl conjugation</keyword>
<evidence type="ECO:0000256" key="1">
    <source>
        <dbReference type="ARBA" id="ARBA00004110"/>
    </source>
</evidence>
<gene>
    <name evidence="15" type="primary">LOC108931999</name>
</gene>
<keyword evidence="2" id="KW-0963">Cytoplasm</keyword>